<dbReference type="InterPro" id="IPR051222">
    <property type="entry name" value="PPR/CCM1_RNA-binding"/>
</dbReference>
<feature type="region of interest" description="Disordered" evidence="3">
    <location>
        <begin position="42"/>
        <end position="77"/>
    </location>
</feature>
<protein>
    <recommendedName>
        <fullName evidence="6">Pentacotripeptide-repeat region of PRORP domain-containing protein</fullName>
    </recommendedName>
</protein>
<feature type="compositionally biased region" description="Basic and acidic residues" evidence="3">
    <location>
        <begin position="840"/>
        <end position="851"/>
    </location>
</feature>
<dbReference type="AlphaFoldDB" id="A0A1V6PEZ8"/>
<feature type="compositionally biased region" description="Polar residues" evidence="3">
    <location>
        <begin position="809"/>
        <end position="829"/>
    </location>
</feature>
<accession>A0A1V6PEZ8</accession>
<dbReference type="Gene3D" id="1.25.40.10">
    <property type="entry name" value="Tetratricopeptide repeat domain"/>
    <property type="match status" value="1"/>
</dbReference>
<evidence type="ECO:0000313" key="5">
    <source>
        <dbReference type="Proteomes" id="UP000191522"/>
    </source>
</evidence>
<feature type="repeat" description="PPR" evidence="2">
    <location>
        <begin position="170"/>
        <end position="204"/>
    </location>
</feature>
<feature type="region of interest" description="Disordered" evidence="3">
    <location>
        <begin position="740"/>
        <end position="851"/>
    </location>
</feature>
<evidence type="ECO:0000256" key="3">
    <source>
        <dbReference type="SAM" id="MobiDB-lite"/>
    </source>
</evidence>
<dbReference type="PROSITE" id="PS51375">
    <property type="entry name" value="PPR"/>
    <property type="match status" value="1"/>
</dbReference>
<dbReference type="PANTHER" id="PTHR47942:SF105">
    <property type="entry name" value="ATPASE EXPRESSION PROTEIN 3"/>
    <property type="match status" value="1"/>
</dbReference>
<dbReference type="OMA" id="VAWNHLL"/>
<dbReference type="Proteomes" id="UP000191522">
    <property type="component" value="Unassembled WGS sequence"/>
</dbReference>
<feature type="region of interest" description="Disordered" evidence="3">
    <location>
        <begin position="399"/>
        <end position="418"/>
    </location>
</feature>
<keyword evidence="5" id="KW-1185">Reference proteome</keyword>
<dbReference type="InterPro" id="IPR011990">
    <property type="entry name" value="TPR-like_helical_dom_sf"/>
</dbReference>
<evidence type="ECO:0000256" key="2">
    <source>
        <dbReference type="PROSITE-ProRule" id="PRU00708"/>
    </source>
</evidence>
<dbReference type="STRING" id="69771.A0A1V6PEZ8"/>
<dbReference type="EMBL" id="MDYL01000007">
    <property type="protein sequence ID" value="OQD75363.1"/>
    <property type="molecule type" value="Genomic_DNA"/>
</dbReference>
<organism evidence="4 5">
    <name type="scientific">Penicillium decumbens</name>
    <dbReference type="NCBI Taxonomy" id="69771"/>
    <lineage>
        <taxon>Eukaryota</taxon>
        <taxon>Fungi</taxon>
        <taxon>Dikarya</taxon>
        <taxon>Ascomycota</taxon>
        <taxon>Pezizomycotina</taxon>
        <taxon>Eurotiomycetes</taxon>
        <taxon>Eurotiomycetidae</taxon>
        <taxon>Eurotiales</taxon>
        <taxon>Aspergillaceae</taxon>
        <taxon>Penicillium</taxon>
    </lineage>
</organism>
<reference evidence="5" key="1">
    <citation type="journal article" date="2017" name="Nat. Microbiol.">
        <title>Global analysis of biosynthetic gene clusters reveals vast potential of secondary metabolite production in Penicillium species.</title>
        <authorList>
            <person name="Nielsen J.C."/>
            <person name="Grijseels S."/>
            <person name="Prigent S."/>
            <person name="Ji B."/>
            <person name="Dainat J."/>
            <person name="Nielsen K.F."/>
            <person name="Frisvad J.C."/>
            <person name="Workman M."/>
            <person name="Nielsen J."/>
        </authorList>
    </citation>
    <scope>NUCLEOTIDE SEQUENCE [LARGE SCALE GENOMIC DNA]</scope>
    <source>
        <strain evidence="5">IBT 11843</strain>
    </source>
</reference>
<proteinExistence type="predicted"/>
<dbReference type="Pfam" id="PF13812">
    <property type="entry name" value="PPR_3"/>
    <property type="match status" value="1"/>
</dbReference>
<gene>
    <name evidence="4" type="ORF">PENDEC_c007G04895</name>
</gene>
<feature type="compositionally biased region" description="Basic and acidic residues" evidence="3">
    <location>
        <begin position="399"/>
        <end position="408"/>
    </location>
</feature>
<evidence type="ECO:0000256" key="1">
    <source>
        <dbReference type="ARBA" id="ARBA00022737"/>
    </source>
</evidence>
<evidence type="ECO:0000313" key="4">
    <source>
        <dbReference type="EMBL" id="OQD75363.1"/>
    </source>
</evidence>
<comment type="caution">
    <text evidence="4">The sequence shown here is derived from an EMBL/GenBank/DDBJ whole genome shotgun (WGS) entry which is preliminary data.</text>
</comment>
<dbReference type="PANTHER" id="PTHR47942">
    <property type="entry name" value="TETRATRICOPEPTIDE REPEAT (TPR)-LIKE SUPERFAMILY PROTEIN-RELATED"/>
    <property type="match status" value="1"/>
</dbReference>
<dbReference type="Pfam" id="PF13041">
    <property type="entry name" value="PPR_2"/>
    <property type="match status" value="1"/>
</dbReference>
<feature type="compositionally biased region" description="Basic and acidic residues" evidence="3">
    <location>
        <begin position="740"/>
        <end position="761"/>
    </location>
</feature>
<evidence type="ECO:0008006" key="6">
    <source>
        <dbReference type="Google" id="ProtNLM"/>
    </source>
</evidence>
<dbReference type="OrthoDB" id="185373at2759"/>
<name>A0A1V6PEZ8_PENDC</name>
<sequence>MSIQLPGSVLSRTLRSRLIQQRLVNTGSYSLGKSLPLNAYRSHSTDTAEDTSAEFEHETLPNPPPKVENNVSPDTWRGHKEHFANRRTSKGGLSWSQHASKAEKASLTAIASNSTPDGEESISHKTLDLELKWLADPRALADRVARILQSGDVSKAAALVRQAQRDGMSCGVAWNNLIQYFMDRGCPQAAFKLYNDMKKRGRMPNSRTYTIMLTGFRKSPEGTPGVVKDALRVYRSIFAENSPVKPSIIHTNAMLSVCQRHGDMDTLWRIAGELPEEGPEAPDMVTYSTILTAIQFAAHADIVKMDRSEIDRVISRRAQMVTEGKRIWADVVYRWAKDQTHPLPIDNQVVASMASLLLQGANDRDFYDVFALYHQTMGIPILAKIPDENLNSARRRVERELERRHKSDPGSNMEDDVPFVDHDNKVLRRIKTEPTVEEEEEENFDSLFDQVVPDSENLSYLQPDNKDLTLILDACIKMTQGASTGTAYWDHLTNKDNPARVEPDNLSFIEYFRVLRITRSSNTATRVMREQMVPAGLANGKAFHVALASCRRDRNNRKVLVHANELLDLMLQSCLLPDPRTLGTYLELVQKLSDNPHTLMHLVGLDMDSGRDTRSLPTLGKKLQTKLRLRALATLRPHIAKLHEAMEKGGSRAGYKGRWDVLETGSEPILGQNCARIMAWVRLIIDETLKTEYALFVPKDERKILQSESQMLKKYSDQATNQKLTGKTVKATVEQRNEFRLRQLELRGPPRPEKRVSKQPEEAESQPTEGVADKPQEQADQPQTPAAREPTEEVTDQPTEGVADKPQEQVDQPQNPAARQPTEEVTGQPTEPAVVQPQEQVERTVPEKTKS</sequence>
<keyword evidence="1" id="KW-0677">Repeat</keyword>
<dbReference type="NCBIfam" id="TIGR00756">
    <property type="entry name" value="PPR"/>
    <property type="match status" value="1"/>
</dbReference>
<dbReference type="InterPro" id="IPR002885">
    <property type="entry name" value="PPR_rpt"/>
</dbReference>